<dbReference type="PANTHER" id="PTHR36057:SF1">
    <property type="entry name" value="LIPOPROTEIN LIPID ATTACHMENT SITE-LIKE PROTEIN, PUTATIVE (DUF1223)-RELATED"/>
    <property type="match status" value="1"/>
</dbReference>
<organism evidence="2 3">
    <name type="scientific">Mesorhizobium australicum</name>
    <dbReference type="NCBI Taxonomy" id="536018"/>
    <lineage>
        <taxon>Bacteria</taxon>
        <taxon>Pseudomonadati</taxon>
        <taxon>Pseudomonadota</taxon>
        <taxon>Alphaproteobacteria</taxon>
        <taxon>Hyphomicrobiales</taxon>
        <taxon>Phyllobacteriaceae</taxon>
        <taxon>Mesorhizobium</taxon>
    </lineage>
</organism>
<dbReference type="AlphaFoldDB" id="A0A1X7MRF4"/>
<dbReference type="SUPFAM" id="SSF52833">
    <property type="entry name" value="Thioredoxin-like"/>
    <property type="match status" value="1"/>
</dbReference>
<sequence>MILKSLGAAALTALSLFATNPICWAGERLAGVVELFTSQGCKSSPPADANLAELSRRGDVLTLGYHVGYWDYMGWRDTLANPDSTSRQDSYRKAFESRSIYTPQAVVNGRLHVNGAKRGEIEGALSSLGSAGKGLVVDVDVRKRGDSIVISTGDGSFGQKAHLTIVYYDFAHSVDITAGENSGRKVRYVNPVTGVQAAGMWHGKAAVFELPASEISKRGPGGFAVLLQMVRSDGSLGPILGAANFPQGSV</sequence>
<dbReference type="Pfam" id="PF06764">
    <property type="entry name" value="DUF1223"/>
    <property type="match status" value="1"/>
</dbReference>
<gene>
    <name evidence="2" type="ORF">SAMN02982922_0519</name>
</gene>
<dbReference type="OrthoDB" id="9808254at2"/>
<evidence type="ECO:0008006" key="4">
    <source>
        <dbReference type="Google" id="ProtNLM"/>
    </source>
</evidence>
<evidence type="ECO:0000256" key="1">
    <source>
        <dbReference type="SAM" id="SignalP"/>
    </source>
</evidence>
<dbReference type="PANTHER" id="PTHR36057">
    <property type="match status" value="1"/>
</dbReference>
<proteinExistence type="predicted"/>
<dbReference type="EMBL" id="FXBL01000004">
    <property type="protein sequence ID" value="SMH27429.1"/>
    <property type="molecule type" value="Genomic_DNA"/>
</dbReference>
<keyword evidence="3" id="KW-1185">Reference proteome</keyword>
<feature type="chain" id="PRO_5012326975" description="DUF1223 domain-containing protein" evidence="1">
    <location>
        <begin position="26"/>
        <end position="250"/>
    </location>
</feature>
<dbReference type="RefSeq" id="WP_085462723.1">
    <property type="nucleotide sequence ID" value="NZ_FXBL01000004.1"/>
</dbReference>
<name>A0A1X7MRF4_9HYPH</name>
<accession>A0A1X7MRF4</accession>
<feature type="signal peptide" evidence="1">
    <location>
        <begin position="1"/>
        <end position="25"/>
    </location>
</feature>
<protein>
    <recommendedName>
        <fullName evidence="4">DUF1223 domain-containing protein</fullName>
    </recommendedName>
</protein>
<reference evidence="3" key="1">
    <citation type="submission" date="2017-04" db="EMBL/GenBank/DDBJ databases">
        <authorList>
            <person name="Varghese N."/>
            <person name="Submissions S."/>
        </authorList>
    </citation>
    <scope>NUCLEOTIDE SEQUENCE [LARGE SCALE GENOMIC DNA]</scope>
    <source>
        <strain evidence="3">B5P</strain>
    </source>
</reference>
<dbReference type="Proteomes" id="UP000193083">
    <property type="component" value="Unassembled WGS sequence"/>
</dbReference>
<evidence type="ECO:0000313" key="3">
    <source>
        <dbReference type="Proteomes" id="UP000193083"/>
    </source>
</evidence>
<dbReference type="InterPro" id="IPR036249">
    <property type="entry name" value="Thioredoxin-like_sf"/>
</dbReference>
<dbReference type="InterPro" id="IPR010634">
    <property type="entry name" value="DUF1223"/>
</dbReference>
<keyword evidence="1" id="KW-0732">Signal</keyword>
<evidence type="ECO:0000313" key="2">
    <source>
        <dbReference type="EMBL" id="SMH27429.1"/>
    </source>
</evidence>